<reference evidence="2 3" key="1">
    <citation type="submission" date="2014-07" db="EMBL/GenBank/DDBJ databases">
        <authorList>
            <person name="Urmite Genomes Urmite Genomes"/>
        </authorList>
    </citation>
    <scope>NUCLEOTIDE SEQUENCE [LARGE SCALE GENOMIC DNA]</scope>
    <source>
        <strain evidence="2 3">13MG44_air</strain>
    </source>
</reference>
<dbReference type="AlphaFoldDB" id="A0A078MFK3"/>
<dbReference type="eggNOG" id="COG1502">
    <property type="taxonomic scope" value="Bacteria"/>
</dbReference>
<dbReference type="GO" id="GO:0006793">
    <property type="term" value="P:phosphorus metabolic process"/>
    <property type="evidence" value="ECO:0007669"/>
    <property type="project" value="UniProtKB-ARBA"/>
</dbReference>
<evidence type="ECO:0000313" key="3">
    <source>
        <dbReference type="Proteomes" id="UP000044136"/>
    </source>
</evidence>
<organism evidence="2 3">
    <name type="scientific">Jeotgalicoccus saudimassiliensis</name>
    <dbReference type="NCBI Taxonomy" id="1461582"/>
    <lineage>
        <taxon>Bacteria</taxon>
        <taxon>Bacillati</taxon>
        <taxon>Bacillota</taxon>
        <taxon>Bacilli</taxon>
        <taxon>Bacillales</taxon>
        <taxon>Staphylococcaceae</taxon>
        <taxon>Jeotgalicoccus</taxon>
    </lineage>
</organism>
<dbReference type="PANTHER" id="PTHR21248">
    <property type="entry name" value="CARDIOLIPIN SYNTHASE"/>
    <property type="match status" value="1"/>
</dbReference>
<dbReference type="Proteomes" id="UP000044136">
    <property type="component" value="Unassembled WGS sequence"/>
</dbReference>
<evidence type="ECO:0000313" key="2">
    <source>
        <dbReference type="EMBL" id="CEA03486.1"/>
    </source>
</evidence>
<feature type="domain" description="Phospholipase D-like" evidence="1">
    <location>
        <begin position="312"/>
        <end position="444"/>
    </location>
</feature>
<dbReference type="SUPFAM" id="SSF56024">
    <property type="entry name" value="Phospholipase D/nuclease"/>
    <property type="match status" value="2"/>
</dbReference>
<dbReference type="RefSeq" id="WP_052108971.1">
    <property type="nucleotide sequence ID" value="NZ_CCSE01000001.1"/>
</dbReference>
<dbReference type="EMBL" id="CCSE01000001">
    <property type="protein sequence ID" value="CEA03486.1"/>
    <property type="molecule type" value="Genomic_DNA"/>
</dbReference>
<sequence length="480" mass="54933">MKKRYLFPIIFAAIILIPLVVSGVRYFMPVPSGVSYESEEYKTDDVSFLYDLTYTDNKGTITEEQEIFEEVYTMIDEAEEFLVIDMFLFNDDYNHDTLDFPPLSQNLADKLTAKKEENPEMDIIFITDGINTFYDTYMPQHIAELKEAGIEVIFTDLSKLRDSNPLYSGYYRTYFQWLGSSEEQWLVNALRPQGPEVNIRSYLSMLNFKANHRKLIINEKNGLVMSANPHDASVHHSNIALKVSGDMLHDLLESERAVVNFSGGNTRVFSDFADKLPKKTEDSEGQYTVKLITEEKIKDNILRMVNASEEGDILNIGLFYLSDRDVVEAFKAALDRGAELNMILDINQDAFGNEKNGVPNRPVADELTKHDTPANIRWYKSSGEQYHSKFIMMEKDGEVIFNGGSANFTRRNLADYNLETNMMVTAPADSEFAGEVTGYFNRLWTNEGAEYTLDYEEEAEESTLKTILYRVQEFTGLSTF</sequence>
<keyword evidence="3" id="KW-1185">Reference proteome</keyword>
<dbReference type="PANTHER" id="PTHR21248:SF22">
    <property type="entry name" value="PHOSPHOLIPASE D"/>
    <property type="match status" value="1"/>
</dbReference>
<dbReference type="CDD" id="cd09129">
    <property type="entry name" value="PLDc_unchar2_1"/>
    <property type="match status" value="1"/>
</dbReference>
<dbReference type="Gene3D" id="3.30.870.10">
    <property type="entry name" value="Endonuclease Chain A"/>
    <property type="match status" value="2"/>
</dbReference>
<dbReference type="InterPro" id="IPR025202">
    <property type="entry name" value="PLD-like_dom"/>
</dbReference>
<dbReference type="CDD" id="cd09130">
    <property type="entry name" value="PLDc_unchar2_2"/>
    <property type="match status" value="1"/>
</dbReference>
<evidence type="ECO:0000259" key="1">
    <source>
        <dbReference type="Pfam" id="PF13091"/>
    </source>
</evidence>
<dbReference type="STRING" id="1461582.BN1048_02103"/>
<name>A0A078MFK3_9STAP</name>
<dbReference type="HOGENOM" id="CLU_044580_0_0_9"/>
<gene>
    <name evidence="2" type="ORF">BN1048_02103</name>
</gene>
<protein>
    <recommendedName>
        <fullName evidence="1">Phospholipase D-like domain-containing protein</fullName>
    </recommendedName>
</protein>
<dbReference type="Pfam" id="PF13091">
    <property type="entry name" value="PLDc_2"/>
    <property type="match status" value="1"/>
</dbReference>
<accession>A0A078MFK3</accession>
<proteinExistence type="predicted"/>